<evidence type="ECO:0000256" key="5">
    <source>
        <dbReference type="ARBA" id="ARBA00022833"/>
    </source>
</evidence>
<evidence type="ECO:0000256" key="6">
    <source>
        <dbReference type="ARBA" id="ARBA00023049"/>
    </source>
</evidence>
<dbReference type="EMBL" id="CP000555">
    <property type="protein sequence ID" value="ABM93022.1"/>
    <property type="molecule type" value="Genomic_DNA"/>
</dbReference>
<keyword evidence="11" id="KW-1185">Reference proteome</keyword>
<dbReference type="InterPro" id="IPR051156">
    <property type="entry name" value="Mito/Outer_Membr_Metalloprot"/>
</dbReference>
<keyword evidence="2" id="KW-0645">Protease</keyword>
<gene>
    <name evidence="10" type="ordered locus">Mpe_A0060</name>
</gene>
<feature type="signal peptide" evidence="8">
    <location>
        <begin position="1"/>
        <end position="36"/>
    </location>
</feature>
<dbReference type="GO" id="GO:0016020">
    <property type="term" value="C:membrane"/>
    <property type="evidence" value="ECO:0007669"/>
    <property type="project" value="TreeGrafter"/>
</dbReference>
<organism evidence="10 11">
    <name type="scientific">Methylibium petroleiphilum (strain ATCC BAA-1232 / LMG 22953 / PM1)</name>
    <dbReference type="NCBI Taxonomy" id="420662"/>
    <lineage>
        <taxon>Bacteria</taxon>
        <taxon>Pseudomonadati</taxon>
        <taxon>Pseudomonadota</taxon>
        <taxon>Betaproteobacteria</taxon>
        <taxon>Burkholderiales</taxon>
        <taxon>Sphaerotilaceae</taxon>
        <taxon>Methylibium</taxon>
    </lineage>
</organism>
<dbReference type="AlphaFoldDB" id="A2SBT3"/>
<evidence type="ECO:0000256" key="1">
    <source>
        <dbReference type="ARBA" id="ARBA00001947"/>
    </source>
</evidence>
<keyword evidence="6" id="KW-0482">Metalloprotease</keyword>
<dbReference type="Proteomes" id="UP000000366">
    <property type="component" value="Chromosome"/>
</dbReference>
<dbReference type="STRING" id="420662.Mpe_A0060"/>
<dbReference type="GO" id="GO:0046872">
    <property type="term" value="F:metal ion binding"/>
    <property type="evidence" value="ECO:0007669"/>
    <property type="project" value="UniProtKB-KW"/>
</dbReference>
<evidence type="ECO:0000256" key="4">
    <source>
        <dbReference type="ARBA" id="ARBA00022801"/>
    </source>
</evidence>
<reference evidence="10 11" key="1">
    <citation type="journal article" date="2007" name="J. Bacteriol.">
        <title>Whole-genome analysis of the methyl tert-butyl ether-degrading beta-proteobacterium Methylibium petroleiphilum PM1.</title>
        <authorList>
            <person name="Kane S.R."/>
            <person name="Chakicherla A.Y."/>
            <person name="Chain P.S.G."/>
            <person name="Schmidt R."/>
            <person name="Shin M.W."/>
            <person name="Legler T.C."/>
            <person name="Scow K.M."/>
            <person name="Larimer F.W."/>
            <person name="Lucas S.M."/>
            <person name="Richardson P.M."/>
            <person name="Hristova K.R."/>
        </authorList>
    </citation>
    <scope>NUCLEOTIDE SEQUENCE [LARGE SCALE GENOMIC DNA]</scope>
    <source>
        <strain evidence="11">ATCC BAA-1232 / LMG 22953 / PM1</strain>
    </source>
</reference>
<dbReference type="Gene3D" id="3.30.2010.10">
    <property type="entry name" value="Metalloproteases ('zincins'), catalytic domain"/>
    <property type="match status" value="1"/>
</dbReference>
<protein>
    <submittedName>
        <fullName evidence="10">Conserved hypothetical signal peptide protein</fullName>
    </submittedName>
</protein>
<dbReference type="GO" id="GO:0004222">
    <property type="term" value="F:metalloendopeptidase activity"/>
    <property type="evidence" value="ECO:0007669"/>
    <property type="project" value="InterPro"/>
</dbReference>
<feature type="chain" id="PRO_5002646271" evidence="8">
    <location>
        <begin position="37"/>
        <end position="533"/>
    </location>
</feature>
<dbReference type="GO" id="GO:0051603">
    <property type="term" value="P:proteolysis involved in protein catabolic process"/>
    <property type="evidence" value="ECO:0007669"/>
    <property type="project" value="TreeGrafter"/>
</dbReference>
<keyword evidence="3" id="KW-0479">Metal-binding</keyword>
<feature type="region of interest" description="Disordered" evidence="7">
    <location>
        <begin position="36"/>
        <end position="55"/>
    </location>
</feature>
<evidence type="ECO:0000256" key="2">
    <source>
        <dbReference type="ARBA" id="ARBA00022670"/>
    </source>
</evidence>
<keyword evidence="8" id="KW-0732">Signal</keyword>
<name>A2SBT3_METPP</name>
<evidence type="ECO:0000256" key="7">
    <source>
        <dbReference type="SAM" id="MobiDB-lite"/>
    </source>
</evidence>
<dbReference type="KEGG" id="mpt:Mpe_A0060"/>
<evidence type="ECO:0000256" key="3">
    <source>
        <dbReference type="ARBA" id="ARBA00022723"/>
    </source>
</evidence>
<proteinExistence type="predicted"/>
<keyword evidence="4" id="KW-0378">Hydrolase</keyword>
<sequence>MRLSMASDRRRRWPRALPLALSLALAAQGLAPAALAQQGSPGSRNNLPALGDSASDDISVPNERRIGDRIMRDIRRDADYLDDPILLEYVQTMMSALIVSSRERGNIPTELDERFAWEAFLVRDRTVNAFALPGGYMGVHLGLMAITATPAELASVLAHELSHVTQRHIARSVGANKLTSLAGIAGLILGVLAASRSPEAANALITGGQAVAVQGQLNYSRDAEREADRVGFNVLTGAGYSPAGMPAMFEKLLQASRLNDSQNYPYLRSHPLTTERIGEARSRLGVAHTAPPPRPLLHVLMQARARVLMDTRDSALQRAQDFDTERALATVAAPADRLGALYGSALASILRRDFSRADAALSAARPLADGDKDAMNALALLTLQGLLVRSDGMRADPVLGSLLAAPGGQDSRTLLLAQAQRALLPGSPPEMQRAAVDRLQTWVAVHRQDALAWGSAAQLWERLGQRLRAVRADAESRAAVGDVQGAVERLRAAQKLARTATGSDFIEASVLESRLRELELQRRQIIAEERGEL</sequence>
<dbReference type="eggNOG" id="COG4783">
    <property type="taxonomic scope" value="Bacteria"/>
</dbReference>
<accession>A2SBT3</accession>
<dbReference type="PANTHER" id="PTHR22726">
    <property type="entry name" value="METALLOENDOPEPTIDASE OMA1"/>
    <property type="match status" value="1"/>
</dbReference>
<keyword evidence="5" id="KW-0862">Zinc</keyword>
<dbReference type="Pfam" id="PF01435">
    <property type="entry name" value="Peptidase_M48"/>
    <property type="match status" value="1"/>
</dbReference>
<comment type="cofactor">
    <cofactor evidence="1">
        <name>Zn(2+)</name>
        <dbReference type="ChEBI" id="CHEBI:29105"/>
    </cofactor>
</comment>
<evidence type="ECO:0000256" key="8">
    <source>
        <dbReference type="SAM" id="SignalP"/>
    </source>
</evidence>
<evidence type="ECO:0000313" key="11">
    <source>
        <dbReference type="Proteomes" id="UP000000366"/>
    </source>
</evidence>
<dbReference type="PANTHER" id="PTHR22726:SF1">
    <property type="entry name" value="METALLOENDOPEPTIDASE OMA1, MITOCHONDRIAL"/>
    <property type="match status" value="1"/>
</dbReference>
<evidence type="ECO:0000313" key="10">
    <source>
        <dbReference type="EMBL" id="ABM93022.1"/>
    </source>
</evidence>
<dbReference type="InterPro" id="IPR001915">
    <property type="entry name" value="Peptidase_M48"/>
</dbReference>
<dbReference type="HOGENOM" id="CLU_030556_1_0_4"/>
<evidence type="ECO:0000259" key="9">
    <source>
        <dbReference type="Pfam" id="PF01435"/>
    </source>
</evidence>
<feature type="domain" description="Peptidase M48" evidence="9">
    <location>
        <begin position="105"/>
        <end position="283"/>
    </location>
</feature>